<sequence length="2125" mass="237874">MATSIASQLASIRSKALVDSAPQKRPFTRPSILFDPKEAADIDIESIFNIAIQGLEVLISNDERFRNYKNDLFSHRSKEMDRELMGREENDKLDVLINSYLKLLSGYFNLPSALKTLEYLIRRHKIHVHNYEYLILCALPYHDTHAFVRIVQILNIRNGTWGFLEGVKVSGAPPPRMVIVQQCLRDKGVLEVLCNYASPSKKFQPSKNVIGFCTAVFIEVLGTIVTVDDDIVKRILPFVSSGLQHGISRVSDHKASSLMIVSLLGSKAALAPKLLNRLINSVAEVAREEANELDLQWFRLSLIALINLVQSQNVGILPIKALEVLKELRDLPRVLLEFSKEFNIEKFLVVLLDSLIDCSSKDEYCQQALLSLIEKVPMNDSVHQVVTKILSNCVKLSQKVDDSTSLKSAGWAKKTLIIVNTKYPSELRGAVHHFLQHNKAQSKKDNSLYKILCKMLDGNLDSSSDISESKLWFALYHPKADVRRTTLRDINSSGILNSEAFVSEGLIDIREAILRQLDDKDLTVVQAALNVDGLQNVLGFSKLLEALQNVLRRCVGKLLSGSTDNVSVTGEVAITCLKKAISYFHDHSDYLKNIAAMIFPLLLVMPQTQGLNLKALVLVNKINWPVYQNIAVSSSDEATSIPGSLSSINLKVINSLAGNFMAHPEDNISWFVESCNDSELSKTLFFFVLLQSLLLIKPKGDEFSALFGSVFPILKAEWESLVNAGDVLLDEFNSEVLDWDCSAFFDQLLYANLRSLNAKVMVCIFWKLIMSADSSGNLLDDSKIKDLFVFFASSKFKHVFSKHLHFLAAHCSVSPARLLSKFFTDEGVPAAVQVESLQCYAFLCRMSQDRWQTELLVEFPSLLVPLAGDNQSVRVASMNCTDELRALWRRIDCSGKINGNNATWFDFLGELLLLLDQQKTLILSDKKFLPSLFASTLGSSCHNILVPQNMENRFDQPTKERIIEFILGSALEFSNYGKLMILSLLKGIGNAIMHPKVAPMLSRFMKQYYDGSRKSSQKFSNTETRIMCLLLEVESCAMSSSSGGDDLQYPLLKALQLDGMTSDDPAYIEPCISVLNKLNSQFYMGLPNEVQELLFRALVVLCRNANGDVQSATREALLRIDINFSTVAHILDIILATKCGIIKSANEKTKKRQKLTTDQEDNPAYILSPLLDVLLLKKDITNRHFLLDPLFKLLSKVFSEEWVNGTLSLEEESSQTSSSPSETVNHIQQTLLIILEDIIMSLKSMDVLNEKKMTNEINIKLLIECARTTNVLVTRNHIFSLLSAVIRVLPGKVFGHILDILPVIGESAVTQIDSHSKHVFEDLISAIVPCWLSKTDDVEKLLKVFIDVFPEVVEHRRLSIVLYLLRTLGEGKSLASLLILLFSSLVSRKETCFVNIQTPDALTFFTKEWEYKLAVQICEHLTSMSWLPSLVIILEQRVNKNIDQSMFLELFLAMQFSLQKLQDPELLFKLESGEDTVVIQSALGELMEYVVFLLHLVDAKKKQLNFPVIMRKELKGTTRAVVKNITMVMLPSVYFKSIIKLLHHSDKSVGKKALGLLCDAARNHEKVSLMLKDKKASRSRSSFPWLHMDESSHESLNKMCLEILSILDDSSNTSLKVAAVSALEVLAERFPSNSSIFGVCLGSITRCIISHNMAVTSSCLRTSAALINVLGPKALTELPQIMDNVMKSSRIVISNQDLKPKANEVLSASNEPHFISVLITLEAVVDKLGGFLNPYLTNIMELLVLHPEYVSGVDSKVETRAHGLRKLLAEKIPVRLALPPLLKLYPAAVEAGDKSLTIVFDMLATFIGIMDRSSIVAFHGKIFDFCLVALDLRRQSPLSVQNVDLVEKGVLNSMLALTLKLTESMFKPLFVKSIEWAESVVDETASGGSMDRAISFFGMVNKLAENHRSLFVPYFKYLIGSCVHHLGDGEDFNVSSLRKKKKAKILDDGDVKETGSLSIKGWHLRTLVLSSLHKCFLYDTGSLKFLESSNFQLLLKPIVSQLVIDPPALPDDNMNVPSVKEFDDLLVVCIGQMAVTAGSDLLWKPLNHEVLMQTRSEKMRTRILGLRIVKYFVDNLKEEYLVLLAETIPFLGELLEDVELSVKSLAQEILTEMESMSGESLRQYL</sequence>
<dbReference type="Proteomes" id="UP001177021">
    <property type="component" value="Unassembled WGS sequence"/>
</dbReference>
<accession>A0ACB0IQ00</accession>
<protein>
    <submittedName>
        <fullName evidence="1">Uncharacterized protein</fullName>
    </submittedName>
</protein>
<organism evidence="1 2">
    <name type="scientific">Trifolium pratense</name>
    <name type="common">Red clover</name>
    <dbReference type="NCBI Taxonomy" id="57577"/>
    <lineage>
        <taxon>Eukaryota</taxon>
        <taxon>Viridiplantae</taxon>
        <taxon>Streptophyta</taxon>
        <taxon>Embryophyta</taxon>
        <taxon>Tracheophyta</taxon>
        <taxon>Spermatophyta</taxon>
        <taxon>Magnoliopsida</taxon>
        <taxon>eudicotyledons</taxon>
        <taxon>Gunneridae</taxon>
        <taxon>Pentapetalae</taxon>
        <taxon>rosids</taxon>
        <taxon>fabids</taxon>
        <taxon>Fabales</taxon>
        <taxon>Fabaceae</taxon>
        <taxon>Papilionoideae</taxon>
        <taxon>50 kb inversion clade</taxon>
        <taxon>NPAAA clade</taxon>
        <taxon>Hologalegina</taxon>
        <taxon>IRL clade</taxon>
        <taxon>Trifolieae</taxon>
        <taxon>Trifolium</taxon>
    </lineage>
</organism>
<evidence type="ECO:0000313" key="2">
    <source>
        <dbReference type="Proteomes" id="UP001177021"/>
    </source>
</evidence>
<reference evidence="1" key="1">
    <citation type="submission" date="2023-10" db="EMBL/GenBank/DDBJ databases">
        <authorList>
            <person name="Rodriguez Cubillos JULIANA M."/>
            <person name="De Vega J."/>
        </authorList>
    </citation>
    <scope>NUCLEOTIDE SEQUENCE</scope>
</reference>
<keyword evidence="2" id="KW-1185">Reference proteome</keyword>
<dbReference type="EMBL" id="CASHSV030000002">
    <property type="protein sequence ID" value="CAJ2634021.1"/>
    <property type="molecule type" value="Genomic_DNA"/>
</dbReference>
<name>A0ACB0IQ00_TRIPR</name>
<evidence type="ECO:0000313" key="1">
    <source>
        <dbReference type="EMBL" id="CAJ2634021.1"/>
    </source>
</evidence>
<proteinExistence type="predicted"/>
<comment type="caution">
    <text evidence="1">The sequence shown here is derived from an EMBL/GenBank/DDBJ whole genome shotgun (WGS) entry which is preliminary data.</text>
</comment>
<gene>
    <name evidence="1" type="ORF">MILVUS5_LOCUS5020</name>
</gene>